<dbReference type="Proteomes" id="UP001301442">
    <property type="component" value="Chromosome"/>
</dbReference>
<evidence type="ECO:0000256" key="2">
    <source>
        <dbReference type="ARBA" id="ARBA00022801"/>
    </source>
</evidence>
<dbReference type="NCBIfam" id="TIGR01509">
    <property type="entry name" value="HAD-SF-IA-v3"/>
    <property type="match status" value="1"/>
</dbReference>
<dbReference type="InterPro" id="IPR006439">
    <property type="entry name" value="HAD-SF_hydro_IA"/>
</dbReference>
<dbReference type="SFLD" id="SFLDS00003">
    <property type="entry name" value="Haloacid_Dehalogenase"/>
    <property type="match status" value="1"/>
</dbReference>
<keyword evidence="2 4" id="KW-0378">Hydrolase</keyword>
<reference evidence="4 5" key="1">
    <citation type="submission" date="2023-09" db="EMBL/GenBank/DDBJ databases">
        <authorList>
            <person name="Qi X."/>
        </authorList>
    </citation>
    <scope>NUCLEOTIDE SEQUENCE [LARGE SCALE GENOMIC DNA]</scope>
    <source>
        <strain evidence="4 5">S1-1</strain>
    </source>
</reference>
<sequence>MRFYRRLSSFKAISFDLDDTLYDNHPVIAKAEQELQQHLKDVAPVCATLSPEFWWQHRNVCLTNQPELCHDVTALRLACLQSGFEELGFSASDAKKKSTQAFEYFLSHRNNLQVPDSVKNLLAKLKDKFPLVAISNGNVSIEDIGISDYFSYSFFAGAGNLQKPENDMFEQACKKLNIHTSELLHIGDCTHADVYGALQAGCQTIWINNDEFGIRKKPLKVLPNAEFDHVEQLGIFLR</sequence>
<dbReference type="EMBL" id="CP136600">
    <property type="protein sequence ID" value="WOH36854.1"/>
    <property type="molecule type" value="Genomic_DNA"/>
</dbReference>
<evidence type="ECO:0000313" key="4">
    <source>
        <dbReference type="EMBL" id="WOH36854.1"/>
    </source>
</evidence>
<evidence type="ECO:0000313" key="5">
    <source>
        <dbReference type="Proteomes" id="UP001301442"/>
    </source>
</evidence>
<gene>
    <name evidence="4" type="ORF">RI844_15970</name>
</gene>
<dbReference type="NCBIfam" id="TIGR01549">
    <property type="entry name" value="HAD-SF-IA-v1"/>
    <property type="match status" value="1"/>
</dbReference>
<name>A0ABZ0GLR8_9GAMM</name>
<dbReference type="PANTHER" id="PTHR46470">
    <property type="entry name" value="N-ACYLNEURAMINATE-9-PHOSPHATASE"/>
    <property type="match status" value="1"/>
</dbReference>
<accession>A0ABZ0GLR8</accession>
<keyword evidence="5" id="KW-1185">Reference proteome</keyword>
<proteinExistence type="predicted"/>
<dbReference type="InterPro" id="IPR051400">
    <property type="entry name" value="HAD-like_hydrolase"/>
</dbReference>
<dbReference type="InterPro" id="IPR023214">
    <property type="entry name" value="HAD_sf"/>
</dbReference>
<dbReference type="PANTHER" id="PTHR46470:SF4">
    <property type="entry name" value="5-AMINO-6-(5-PHOSPHO-D-RIBITYLAMINO)URACIL PHOSPHATASE YIGB"/>
    <property type="match status" value="1"/>
</dbReference>
<protein>
    <submittedName>
        <fullName evidence="4">HAD-IA family hydrolase</fullName>
    </submittedName>
</protein>
<organism evidence="4 5">
    <name type="scientific">Thalassotalea fonticola</name>
    <dbReference type="NCBI Taxonomy" id="3065649"/>
    <lineage>
        <taxon>Bacteria</taxon>
        <taxon>Pseudomonadati</taxon>
        <taxon>Pseudomonadota</taxon>
        <taxon>Gammaproteobacteria</taxon>
        <taxon>Alteromonadales</taxon>
        <taxon>Colwelliaceae</taxon>
        <taxon>Thalassotalea</taxon>
    </lineage>
</organism>
<evidence type="ECO:0000256" key="3">
    <source>
        <dbReference type="ARBA" id="ARBA00022842"/>
    </source>
</evidence>
<comment type="cofactor">
    <cofactor evidence="1">
        <name>Mg(2+)</name>
        <dbReference type="ChEBI" id="CHEBI:18420"/>
    </cofactor>
</comment>
<dbReference type="Pfam" id="PF00702">
    <property type="entry name" value="Hydrolase"/>
    <property type="match status" value="1"/>
</dbReference>
<dbReference type="RefSeq" id="WP_348395666.1">
    <property type="nucleotide sequence ID" value="NZ_CP136600.1"/>
</dbReference>
<dbReference type="Gene3D" id="1.20.120.1600">
    <property type="match status" value="1"/>
</dbReference>
<evidence type="ECO:0000256" key="1">
    <source>
        <dbReference type="ARBA" id="ARBA00001946"/>
    </source>
</evidence>
<dbReference type="Gene3D" id="3.40.50.1000">
    <property type="entry name" value="HAD superfamily/HAD-like"/>
    <property type="match status" value="1"/>
</dbReference>
<dbReference type="SUPFAM" id="SSF56784">
    <property type="entry name" value="HAD-like"/>
    <property type="match status" value="1"/>
</dbReference>
<dbReference type="SFLD" id="SFLDG01129">
    <property type="entry name" value="C1.5:_HAD__Beta-PGM__Phosphata"/>
    <property type="match status" value="1"/>
</dbReference>
<keyword evidence="3" id="KW-0460">Magnesium</keyword>
<dbReference type="InterPro" id="IPR036412">
    <property type="entry name" value="HAD-like_sf"/>
</dbReference>
<dbReference type="GO" id="GO:0016787">
    <property type="term" value="F:hydrolase activity"/>
    <property type="evidence" value="ECO:0007669"/>
    <property type="project" value="UniProtKB-KW"/>
</dbReference>